<dbReference type="SUPFAM" id="SSF141371">
    <property type="entry name" value="PilZ domain-like"/>
    <property type="match status" value="1"/>
</dbReference>
<dbReference type="OrthoDB" id="7678134at2"/>
<evidence type="ECO:0000313" key="3">
    <source>
        <dbReference type="EMBL" id="CTQ72815.1"/>
    </source>
</evidence>
<gene>
    <name evidence="3" type="ORF">LA5096_03399</name>
</gene>
<accession>A0A0M7ACH3</accession>
<evidence type="ECO:0000259" key="2">
    <source>
        <dbReference type="Pfam" id="PF07238"/>
    </source>
</evidence>
<evidence type="ECO:0000256" key="1">
    <source>
        <dbReference type="SAM" id="MobiDB-lite"/>
    </source>
</evidence>
<keyword evidence="4" id="KW-1185">Reference proteome</keyword>
<reference evidence="4" key="1">
    <citation type="submission" date="2015-07" db="EMBL/GenBank/DDBJ databases">
        <authorList>
            <person name="Rodrigo-Torres Lidia"/>
            <person name="Arahal R.David."/>
        </authorList>
    </citation>
    <scope>NUCLEOTIDE SEQUENCE [LARGE SCALE GENOMIC DNA]</scope>
    <source>
        <strain evidence="4">CECT 5096</strain>
    </source>
</reference>
<dbReference type="GO" id="GO:0035438">
    <property type="term" value="F:cyclic-di-GMP binding"/>
    <property type="evidence" value="ECO:0007669"/>
    <property type="project" value="InterPro"/>
</dbReference>
<feature type="domain" description="PilZ" evidence="2">
    <location>
        <begin position="90"/>
        <end position="165"/>
    </location>
</feature>
<dbReference type="InterPro" id="IPR009875">
    <property type="entry name" value="PilZ_domain"/>
</dbReference>
<evidence type="ECO:0000313" key="4">
    <source>
        <dbReference type="Proteomes" id="UP000049983"/>
    </source>
</evidence>
<sequence length="207" mass="22908">MSTFNAVRTADNCVAALVVDLADMTCFEASVLDLTDKGCWIVSEKVDLLKEEVGLRLEGCDKLVRGTVIAFGDNEARISFEPMKSQSGEKRREIRRPVWISTIVCGKTSPFTMKCRIVDASKSGCRIEGDNLDRLPREVEISIPGLDLPISAKIVWRAEGSAGVRLNWPFAPAPMPTPEMIAIKLDREKEKEAQKPKPKKRISAFGS</sequence>
<name>A0A0M7ACH3_9HYPH</name>
<dbReference type="GeneID" id="97670744"/>
<feature type="region of interest" description="Disordered" evidence="1">
    <location>
        <begin position="187"/>
        <end position="207"/>
    </location>
</feature>
<dbReference type="Pfam" id="PF07238">
    <property type="entry name" value="PilZ"/>
    <property type="match status" value="1"/>
</dbReference>
<feature type="compositionally biased region" description="Basic residues" evidence="1">
    <location>
        <begin position="196"/>
        <end position="207"/>
    </location>
</feature>
<dbReference type="STRING" id="311410.LA5095_00258"/>
<dbReference type="Proteomes" id="UP000049983">
    <property type="component" value="Unassembled WGS sequence"/>
</dbReference>
<dbReference type="RefSeq" id="WP_144436101.1">
    <property type="nucleotide sequence ID" value="NZ_CANKXR010000001.1"/>
</dbReference>
<dbReference type="AlphaFoldDB" id="A0A0M7ACH3"/>
<protein>
    <submittedName>
        <fullName evidence="3">PilZ domain protein</fullName>
    </submittedName>
</protein>
<dbReference type="EMBL" id="CXWC01000011">
    <property type="protein sequence ID" value="CTQ72815.1"/>
    <property type="molecule type" value="Genomic_DNA"/>
</dbReference>
<organism evidence="3 4">
    <name type="scientific">Roseibium album</name>
    <dbReference type="NCBI Taxonomy" id="311410"/>
    <lineage>
        <taxon>Bacteria</taxon>
        <taxon>Pseudomonadati</taxon>
        <taxon>Pseudomonadota</taxon>
        <taxon>Alphaproteobacteria</taxon>
        <taxon>Hyphomicrobiales</taxon>
        <taxon>Stappiaceae</taxon>
        <taxon>Roseibium</taxon>
    </lineage>
</organism>
<proteinExistence type="predicted"/>